<sequence length="622" mass="66623">MRNDGAPAAEGRSRAGGQASAVPAPRREGGFLPLRSYAALGDGRSIALVAEDGAIDWLAWPNLDSDAFLAALLDPGRGGSFTVAPVEAYTVHRRYLPGTDVLETVFHTASGSVRVLDALTFKGRRLGPMRELQRRVEGVTGSVSMAWSVDVRFGFGQRRVRLGRRAGVPVATAGAEAVAVLPVNAGMPSTVDGRICGAFTTTAGSRSVVALCGAFGEPLVLPTAADLEERFDFTVEEWRRWSGTLACHGPWDDSVLRSALVLKSLIFSPSGAVAAAATTSLPELIGGARNWDYRYSWVRDAAFTLGTLLRLGCTPEAEAYFWWLLQATQLTHPRLQPLYRLDGGPRARERVLPVQGYRDSRPVRVGNAAATQLQLDSYGELMDCVWLHVQAGGTLDPDIGRRLAQVAELVADRWREPDAGIWEVRSAPRHFTHSTMMCWVALDRADRMASLGLLPSGRQSHWRTEAAACAAFVEQRCYSARVGSYTRSAGSDDLDASVLLGLLAGYGDSTSERWRATVAAIRRGLGRGDLLQRYTGEDGLAGGEGAFVACAFWLAQALARTGQVAEAAALVDRLVALTNDVGLLAEEIDPETGDFLGNLPQGLSHLALISAAAEVSALLDAP</sequence>
<dbReference type="GO" id="GO:0004553">
    <property type="term" value="F:hydrolase activity, hydrolyzing O-glycosyl compounds"/>
    <property type="evidence" value="ECO:0007669"/>
    <property type="project" value="UniProtKB-ARBA"/>
</dbReference>
<dbReference type="Proteomes" id="UP000199019">
    <property type="component" value="Unassembled WGS sequence"/>
</dbReference>
<proteinExistence type="predicted"/>
<evidence type="ECO:0000256" key="1">
    <source>
        <dbReference type="SAM" id="MobiDB-lite"/>
    </source>
</evidence>
<dbReference type="RefSeq" id="WP_091758506.1">
    <property type="nucleotide sequence ID" value="NZ_FOHB01000004.1"/>
</dbReference>
<evidence type="ECO:0000259" key="2">
    <source>
        <dbReference type="Pfam" id="PF00723"/>
    </source>
</evidence>
<dbReference type="Gene3D" id="1.50.10.10">
    <property type="match status" value="1"/>
</dbReference>
<dbReference type="EMBL" id="FOHB01000004">
    <property type="protein sequence ID" value="SES23015.1"/>
    <property type="molecule type" value="Genomic_DNA"/>
</dbReference>
<dbReference type="GO" id="GO:0005975">
    <property type="term" value="P:carbohydrate metabolic process"/>
    <property type="evidence" value="ECO:0007669"/>
    <property type="project" value="InterPro"/>
</dbReference>
<dbReference type="Pfam" id="PF00723">
    <property type="entry name" value="Glyco_hydro_15"/>
    <property type="match status" value="1"/>
</dbReference>
<gene>
    <name evidence="4" type="ORF">SAMN05216199_2448</name>
</gene>
<feature type="domain" description="Trehalase-like N-terminal" evidence="3">
    <location>
        <begin position="37"/>
        <end position="167"/>
    </location>
</feature>
<dbReference type="InterPro" id="IPR012341">
    <property type="entry name" value="6hp_glycosidase-like_sf"/>
</dbReference>
<evidence type="ECO:0000259" key="3">
    <source>
        <dbReference type="Pfam" id="PF19291"/>
    </source>
</evidence>
<organism evidence="4 5">
    <name type="scientific">Pedococcus cremeus</name>
    <dbReference type="NCBI Taxonomy" id="587636"/>
    <lineage>
        <taxon>Bacteria</taxon>
        <taxon>Bacillati</taxon>
        <taxon>Actinomycetota</taxon>
        <taxon>Actinomycetes</taxon>
        <taxon>Micrococcales</taxon>
        <taxon>Intrasporangiaceae</taxon>
        <taxon>Pedococcus</taxon>
    </lineage>
</organism>
<dbReference type="SUPFAM" id="SSF48208">
    <property type="entry name" value="Six-hairpin glycosidases"/>
    <property type="match status" value="1"/>
</dbReference>
<dbReference type="PANTHER" id="PTHR31616">
    <property type="entry name" value="TREHALASE"/>
    <property type="match status" value="1"/>
</dbReference>
<dbReference type="InterPro" id="IPR008928">
    <property type="entry name" value="6-hairpin_glycosidase_sf"/>
</dbReference>
<evidence type="ECO:0000313" key="5">
    <source>
        <dbReference type="Proteomes" id="UP000199019"/>
    </source>
</evidence>
<dbReference type="AlphaFoldDB" id="A0A1H9VMT6"/>
<name>A0A1H9VMT6_9MICO</name>
<dbReference type="STRING" id="587636.SAMN05216199_2448"/>
<dbReference type="InterPro" id="IPR045582">
    <property type="entry name" value="Trehalase-like_N"/>
</dbReference>
<reference evidence="5" key="1">
    <citation type="submission" date="2016-10" db="EMBL/GenBank/DDBJ databases">
        <authorList>
            <person name="Varghese N."/>
            <person name="Submissions S."/>
        </authorList>
    </citation>
    <scope>NUCLEOTIDE SEQUENCE [LARGE SCALE GENOMIC DNA]</scope>
    <source>
        <strain evidence="5">CGMCC 1.6963</strain>
    </source>
</reference>
<dbReference type="InterPro" id="IPR011613">
    <property type="entry name" value="GH15-like"/>
</dbReference>
<feature type="region of interest" description="Disordered" evidence="1">
    <location>
        <begin position="1"/>
        <end position="27"/>
    </location>
</feature>
<protein>
    <submittedName>
        <fullName evidence="4">Glucoamylase (Glucan-1,4-alpha-glucosidase), GH15 family</fullName>
    </submittedName>
</protein>
<keyword evidence="5" id="KW-1185">Reference proteome</keyword>
<accession>A0A1H9VMT6</accession>
<dbReference type="Pfam" id="PF19291">
    <property type="entry name" value="TREH_N"/>
    <property type="match status" value="1"/>
</dbReference>
<evidence type="ECO:0000313" key="4">
    <source>
        <dbReference type="EMBL" id="SES23015.1"/>
    </source>
</evidence>
<dbReference type="OrthoDB" id="3902805at2"/>
<feature type="domain" description="GH15-like" evidence="2">
    <location>
        <begin position="253"/>
        <end position="612"/>
    </location>
</feature>
<dbReference type="PANTHER" id="PTHR31616:SF0">
    <property type="entry name" value="GLUCAN 1,4-ALPHA-GLUCOSIDASE"/>
    <property type="match status" value="1"/>
</dbReference>